<keyword evidence="5 9" id="KW-0378">Hydrolase</keyword>
<keyword evidence="8" id="KW-0768">Sushi</keyword>
<dbReference type="GO" id="GO:0006508">
    <property type="term" value="P:proteolysis"/>
    <property type="evidence" value="ECO:0007669"/>
    <property type="project" value="UniProtKB-KW"/>
</dbReference>
<dbReference type="SUPFAM" id="SSF50494">
    <property type="entry name" value="Trypsin-like serine proteases"/>
    <property type="match status" value="1"/>
</dbReference>
<dbReference type="SMART" id="SM00408">
    <property type="entry name" value="IGc2"/>
    <property type="match status" value="2"/>
</dbReference>
<keyword evidence="13" id="KW-0675">Receptor</keyword>
<dbReference type="GO" id="GO:0005615">
    <property type="term" value="C:extracellular space"/>
    <property type="evidence" value="ECO:0007669"/>
    <property type="project" value="TreeGrafter"/>
</dbReference>
<dbReference type="InterPro" id="IPR013098">
    <property type="entry name" value="Ig_I-set"/>
</dbReference>
<dbReference type="Pfam" id="PF07679">
    <property type="entry name" value="I-set"/>
    <property type="match status" value="2"/>
</dbReference>
<feature type="domain" description="Sushi" evidence="12">
    <location>
        <begin position="4"/>
        <end position="63"/>
    </location>
</feature>
<dbReference type="OrthoDB" id="546450at2759"/>
<dbReference type="PROSITE" id="PS51257">
    <property type="entry name" value="PROKAR_LIPOPROTEIN"/>
    <property type="match status" value="1"/>
</dbReference>
<evidence type="ECO:0000313" key="13">
    <source>
        <dbReference type="EMBL" id="PIK42352.1"/>
    </source>
</evidence>
<comment type="caution">
    <text evidence="8">Lacks conserved residue(s) required for the propagation of feature annotation.</text>
</comment>
<evidence type="ECO:0000259" key="12">
    <source>
        <dbReference type="PROSITE" id="PS50923"/>
    </source>
</evidence>
<evidence type="ECO:0000256" key="3">
    <source>
        <dbReference type="ARBA" id="ARBA00022670"/>
    </source>
</evidence>
<dbReference type="InterPro" id="IPR003599">
    <property type="entry name" value="Ig_sub"/>
</dbReference>
<dbReference type="EMBL" id="MRZV01000941">
    <property type="protein sequence ID" value="PIK42352.1"/>
    <property type="molecule type" value="Genomic_DNA"/>
</dbReference>
<keyword evidence="14" id="KW-1185">Reference proteome</keyword>
<dbReference type="SUPFAM" id="SSF48726">
    <property type="entry name" value="Immunoglobulin"/>
    <property type="match status" value="2"/>
</dbReference>
<keyword evidence="6 9" id="KW-0720">Serine protease</keyword>
<organism evidence="13 14">
    <name type="scientific">Stichopus japonicus</name>
    <name type="common">Sea cucumber</name>
    <dbReference type="NCBI Taxonomy" id="307972"/>
    <lineage>
        <taxon>Eukaryota</taxon>
        <taxon>Metazoa</taxon>
        <taxon>Echinodermata</taxon>
        <taxon>Eleutherozoa</taxon>
        <taxon>Echinozoa</taxon>
        <taxon>Holothuroidea</taxon>
        <taxon>Aspidochirotacea</taxon>
        <taxon>Aspidochirotida</taxon>
        <taxon>Stichopodidae</taxon>
        <taxon>Apostichopus</taxon>
    </lineage>
</organism>
<evidence type="ECO:0000256" key="4">
    <source>
        <dbReference type="ARBA" id="ARBA00022729"/>
    </source>
</evidence>
<dbReference type="PROSITE" id="PS00134">
    <property type="entry name" value="TRYPSIN_HIS"/>
    <property type="match status" value="1"/>
</dbReference>
<gene>
    <name evidence="13" type="ORF">BSL78_20795</name>
</gene>
<evidence type="ECO:0000256" key="6">
    <source>
        <dbReference type="ARBA" id="ARBA00022825"/>
    </source>
</evidence>
<dbReference type="STRING" id="307972.A0A2G8K2X0"/>
<evidence type="ECO:0000256" key="5">
    <source>
        <dbReference type="ARBA" id="ARBA00022801"/>
    </source>
</evidence>
<evidence type="ECO:0000313" key="14">
    <source>
        <dbReference type="Proteomes" id="UP000230750"/>
    </source>
</evidence>
<proteinExistence type="predicted"/>
<dbReference type="FunFam" id="2.40.10.10:FF:000120">
    <property type="entry name" value="Putative serine protease"/>
    <property type="match status" value="1"/>
</dbReference>
<sequence>MFEIKCPPVPHAIFAGCARTPNSACAVACEDGYVTSSALVLNSIVICMRGGVWSVPEDSVCEVPSCENSAGSCRGEGEICVDDTPSGFHCECRQSYVRNSGDTGCIVASCKNSAESCIGEGEICVDDTPSGFHCECRQSYVRNSGDTGCIGDLEDGVFVSSNMVTFPRTETKHAGKYTCVARLPGGTEIRATALLSIASPDVTTPATVFEPVFSRRPEDTELTLGHVAQFHCDVDIANAEVNWFKDDIQITVGGNSKGLLILLDNSLVIANTEIHHQGSYRCVVTSSDGRRAEATALAYFPTSYVFESVPSDGTVFDGEVYHLTCALRIATLTLSWLKDGAPLIYSERIFKLGGDVLLRDATANDTGQYVCVASDSEGHTVAQATAIVEVVTHNLNDFDCGIVTSSEVLDGANSRRLHSGRVVGGRDAVRGSAPWMARLYINRLGVRGHLCGGSLIDRQWVVTAAHCFDTKVELRAEHLFVRLGDHDTLIDDEAEISIRVEAFYVHENFVSETFNNDIALIKLATPLSRYSDYIRPICLANRTIDKRLTADRVSGRVNGWGSTTDGGAESVYLQEVYLPYNTFRKCKKKYRERGIIFTKNMFCAGYRRGGADACQGDSGGPYAVKEADRWYLIGIVSWGIGCGDAGSDGVYTRYSKYHQWLERIVNES</sequence>
<feature type="domain" description="Ig-like" evidence="11">
    <location>
        <begin position="301"/>
        <end position="389"/>
    </location>
</feature>
<dbReference type="PANTHER" id="PTHR24264">
    <property type="entry name" value="TRYPSIN-RELATED"/>
    <property type="match status" value="1"/>
</dbReference>
<dbReference type="PROSITE" id="PS50835">
    <property type="entry name" value="IG_LIKE"/>
    <property type="match status" value="2"/>
</dbReference>
<dbReference type="PRINTS" id="PR00722">
    <property type="entry name" value="CHYMOTRYPSIN"/>
</dbReference>
<dbReference type="InterPro" id="IPR001314">
    <property type="entry name" value="Peptidase_S1A"/>
</dbReference>
<dbReference type="InterPro" id="IPR018114">
    <property type="entry name" value="TRYPSIN_HIS"/>
</dbReference>
<dbReference type="InterPro" id="IPR009003">
    <property type="entry name" value="Peptidase_S1_PA"/>
</dbReference>
<accession>A0A2G8K2X0</accession>
<dbReference type="InterPro" id="IPR007110">
    <property type="entry name" value="Ig-like_dom"/>
</dbReference>
<dbReference type="AlphaFoldDB" id="A0A2G8K2X0"/>
<evidence type="ECO:0000256" key="2">
    <source>
        <dbReference type="ARBA" id="ARBA00022525"/>
    </source>
</evidence>
<dbReference type="PROSITE" id="PS50240">
    <property type="entry name" value="TRYPSIN_DOM"/>
    <property type="match status" value="1"/>
</dbReference>
<dbReference type="InterPro" id="IPR013783">
    <property type="entry name" value="Ig-like_fold"/>
</dbReference>
<dbReference type="InterPro" id="IPR036179">
    <property type="entry name" value="Ig-like_dom_sf"/>
</dbReference>
<dbReference type="Gene3D" id="2.40.10.10">
    <property type="entry name" value="Trypsin-like serine proteases"/>
    <property type="match status" value="1"/>
</dbReference>
<evidence type="ECO:0000259" key="10">
    <source>
        <dbReference type="PROSITE" id="PS50240"/>
    </source>
</evidence>
<feature type="domain" description="Peptidase S1" evidence="10">
    <location>
        <begin position="422"/>
        <end position="666"/>
    </location>
</feature>
<keyword evidence="2" id="KW-0964">Secreted</keyword>
<protein>
    <submittedName>
        <fullName evidence="13">Putative low-density lipoprotein receptor-related protein 4</fullName>
    </submittedName>
</protein>
<dbReference type="PANTHER" id="PTHR24264:SF65">
    <property type="entry name" value="SRCR DOMAIN-CONTAINING PROTEIN"/>
    <property type="match status" value="1"/>
</dbReference>
<dbReference type="PROSITE" id="PS50923">
    <property type="entry name" value="SUSHI"/>
    <property type="match status" value="1"/>
</dbReference>
<dbReference type="SMART" id="SM00020">
    <property type="entry name" value="Tryp_SPc"/>
    <property type="match status" value="1"/>
</dbReference>
<dbReference type="InterPro" id="IPR033116">
    <property type="entry name" value="TRYPSIN_SER"/>
</dbReference>
<dbReference type="InterPro" id="IPR001254">
    <property type="entry name" value="Trypsin_dom"/>
</dbReference>
<name>A0A2G8K2X0_STIJA</name>
<keyword evidence="7" id="KW-1015">Disulfide bond</keyword>
<evidence type="ECO:0000256" key="9">
    <source>
        <dbReference type="RuleBase" id="RU363034"/>
    </source>
</evidence>
<comment type="subcellular location">
    <subcellularLocation>
        <location evidence="1">Secreted</location>
    </subcellularLocation>
</comment>
<dbReference type="PROSITE" id="PS00135">
    <property type="entry name" value="TRYPSIN_SER"/>
    <property type="match status" value="1"/>
</dbReference>
<dbReference type="CDD" id="cd00096">
    <property type="entry name" value="Ig"/>
    <property type="match status" value="1"/>
</dbReference>
<evidence type="ECO:0000256" key="8">
    <source>
        <dbReference type="PROSITE-ProRule" id="PRU00302"/>
    </source>
</evidence>
<evidence type="ECO:0000256" key="1">
    <source>
        <dbReference type="ARBA" id="ARBA00004613"/>
    </source>
</evidence>
<dbReference type="InterPro" id="IPR043504">
    <property type="entry name" value="Peptidase_S1_PA_chymotrypsin"/>
</dbReference>
<keyword evidence="13" id="KW-0449">Lipoprotein</keyword>
<dbReference type="GO" id="GO:0004252">
    <property type="term" value="F:serine-type endopeptidase activity"/>
    <property type="evidence" value="ECO:0007669"/>
    <property type="project" value="InterPro"/>
</dbReference>
<dbReference type="Gene3D" id="2.60.40.10">
    <property type="entry name" value="Immunoglobulins"/>
    <property type="match status" value="2"/>
</dbReference>
<dbReference type="InterPro" id="IPR003598">
    <property type="entry name" value="Ig_sub2"/>
</dbReference>
<keyword evidence="4" id="KW-0732">Signal</keyword>
<dbReference type="CDD" id="cd00190">
    <property type="entry name" value="Tryp_SPc"/>
    <property type="match status" value="1"/>
</dbReference>
<dbReference type="InterPro" id="IPR050127">
    <property type="entry name" value="Serine_Proteases_S1"/>
</dbReference>
<reference evidence="13 14" key="1">
    <citation type="journal article" date="2017" name="PLoS Biol.">
        <title>The sea cucumber genome provides insights into morphological evolution and visceral regeneration.</title>
        <authorList>
            <person name="Zhang X."/>
            <person name="Sun L."/>
            <person name="Yuan J."/>
            <person name="Sun Y."/>
            <person name="Gao Y."/>
            <person name="Zhang L."/>
            <person name="Li S."/>
            <person name="Dai H."/>
            <person name="Hamel J.F."/>
            <person name="Liu C."/>
            <person name="Yu Y."/>
            <person name="Liu S."/>
            <person name="Lin W."/>
            <person name="Guo K."/>
            <person name="Jin S."/>
            <person name="Xu P."/>
            <person name="Storey K.B."/>
            <person name="Huan P."/>
            <person name="Zhang T."/>
            <person name="Zhou Y."/>
            <person name="Zhang J."/>
            <person name="Lin C."/>
            <person name="Li X."/>
            <person name="Xing L."/>
            <person name="Huo D."/>
            <person name="Sun M."/>
            <person name="Wang L."/>
            <person name="Mercier A."/>
            <person name="Li F."/>
            <person name="Yang H."/>
            <person name="Xiang J."/>
        </authorList>
    </citation>
    <scope>NUCLEOTIDE SEQUENCE [LARGE SCALE GENOMIC DNA]</scope>
    <source>
        <strain evidence="13">Shaxun</strain>
        <tissue evidence="13">Muscle</tissue>
    </source>
</reference>
<comment type="caution">
    <text evidence="13">The sequence shown here is derived from an EMBL/GenBank/DDBJ whole genome shotgun (WGS) entry which is preliminary data.</text>
</comment>
<feature type="domain" description="Ig-like" evidence="11">
    <location>
        <begin position="211"/>
        <end position="298"/>
    </location>
</feature>
<keyword evidence="3 9" id="KW-0645">Protease</keyword>
<dbReference type="InterPro" id="IPR000436">
    <property type="entry name" value="Sushi_SCR_CCP_dom"/>
</dbReference>
<evidence type="ECO:0000256" key="7">
    <source>
        <dbReference type="ARBA" id="ARBA00023157"/>
    </source>
</evidence>
<dbReference type="SMART" id="SM00409">
    <property type="entry name" value="IG"/>
    <property type="match status" value="3"/>
</dbReference>
<evidence type="ECO:0000259" key="11">
    <source>
        <dbReference type="PROSITE" id="PS50835"/>
    </source>
</evidence>
<dbReference type="Pfam" id="PF00089">
    <property type="entry name" value="Trypsin"/>
    <property type="match status" value="1"/>
</dbReference>
<dbReference type="Proteomes" id="UP000230750">
    <property type="component" value="Unassembled WGS sequence"/>
</dbReference>